<dbReference type="PANTHER" id="PTHR22789:SF0">
    <property type="entry name" value="3-OXO-TETRONATE 4-PHOSPHATE DECARBOXYLASE-RELATED"/>
    <property type="match status" value="1"/>
</dbReference>
<feature type="domain" description="Class II aldolase/adducin N-terminal" evidence="3">
    <location>
        <begin position="18"/>
        <end position="198"/>
    </location>
</feature>
<dbReference type="SUPFAM" id="SSF53639">
    <property type="entry name" value="AraD/HMP-PK domain-like"/>
    <property type="match status" value="1"/>
</dbReference>
<protein>
    <submittedName>
        <fullName evidence="4">Class II aldolase/adducin family protein</fullName>
    </submittedName>
</protein>
<evidence type="ECO:0000259" key="3">
    <source>
        <dbReference type="SMART" id="SM01007"/>
    </source>
</evidence>
<evidence type="ECO:0000313" key="4">
    <source>
        <dbReference type="EMBL" id="WAV91583.1"/>
    </source>
</evidence>
<dbReference type="GO" id="GO:0016832">
    <property type="term" value="F:aldehyde-lyase activity"/>
    <property type="evidence" value="ECO:0007669"/>
    <property type="project" value="TreeGrafter"/>
</dbReference>
<dbReference type="AlphaFoldDB" id="A0A9E9LA65"/>
<dbReference type="RefSeq" id="WP_269264842.1">
    <property type="nucleotide sequence ID" value="NZ_CP098248.1"/>
</dbReference>
<keyword evidence="6" id="KW-1185">Reference proteome</keyword>
<gene>
    <name evidence="5" type="ORF">NB645_01035</name>
    <name evidence="4" type="ORF">NB646_02145</name>
</gene>
<dbReference type="InterPro" id="IPR036409">
    <property type="entry name" value="Aldolase_II/adducin_N_sf"/>
</dbReference>
<dbReference type="PANTHER" id="PTHR22789">
    <property type="entry name" value="FUCULOSE PHOSPHATE ALDOLASE"/>
    <property type="match status" value="1"/>
</dbReference>
<dbReference type="InterPro" id="IPR050197">
    <property type="entry name" value="Aldolase_class_II_sugar_metab"/>
</dbReference>
<evidence type="ECO:0000256" key="2">
    <source>
        <dbReference type="ARBA" id="ARBA00023239"/>
    </source>
</evidence>
<name>A0A9E9LA65_9BURK</name>
<reference evidence="4" key="2">
    <citation type="journal article" date="2022" name="Front. Microbiol.">
        <title>New perspectives on an old grouping: The genomic and phenotypic variability of Oxalobacter formigenes and the implications for calcium oxalate stone prevention.</title>
        <authorList>
            <person name="Chmiel J.A."/>
            <person name="Carr C."/>
            <person name="Stuivenberg G.A."/>
            <person name="Venema R."/>
            <person name="Chanyi R.M."/>
            <person name="Al K.F."/>
            <person name="Giguere D."/>
            <person name="Say H."/>
            <person name="Akouris P.P."/>
            <person name="Dominguez Romero S.A."/>
            <person name="Kwong A."/>
            <person name="Tai V."/>
            <person name="Koval S.F."/>
            <person name="Razvi H."/>
            <person name="Bjazevic J."/>
            <person name="Burton J.P."/>
        </authorList>
    </citation>
    <scope>NUCLEOTIDE SEQUENCE</scope>
    <source>
        <strain evidence="4">OxK</strain>
    </source>
</reference>
<dbReference type="GO" id="GO:0005829">
    <property type="term" value="C:cytosol"/>
    <property type="evidence" value="ECO:0007669"/>
    <property type="project" value="TreeGrafter"/>
</dbReference>
<proteinExistence type="predicted"/>
<dbReference type="Pfam" id="PF00596">
    <property type="entry name" value="Aldolase_II"/>
    <property type="match status" value="1"/>
</dbReference>
<dbReference type="GO" id="GO:0046872">
    <property type="term" value="F:metal ion binding"/>
    <property type="evidence" value="ECO:0007669"/>
    <property type="project" value="UniProtKB-KW"/>
</dbReference>
<keyword evidence="2" id="KW-0456">Lyase</keyword>
<dbReference type="EMBL" id="CP098248">
    <property type="protein sequence ID" value="WAV97369.1"/>
    <property type="molecule type" value="Genomic_DNA"/>
</dbReference>
<evidence type="ECO:0000313" key="5">
    <source>
        <dbReference type="EMBL" id="WAV97369.1"/>
    </source>
</evidence>
<reference evidence="5" key="1">
    <citation type="journal article" date="2022" name="Front. Microbiol.">
        <title>New perspectives on an old grouping: The genomic and phenotypic variability of Oxalobacter formigenes and the implications for calcium oxalate stone prevention.</title>
        <authorList>
            <person name="Chmiel J.A."/>
            <person name="Carr C."/>
            <person name="Stuivenberg G.A."/>
            <person name="Venema R."/>
            <person name="Chanyi R.M."/>
            <person name="Al K.F."/>
            <person name="Giguere D."/>
            <person name="Say H."/>
            <person name="Akouris P.P."/>
            <person name="Dominguez Romero S.A."/>
            <person name="Kwong A."/>
            <person name="Tai V."/>
            <person name="Koval S.F."/>
            <person name="Razvi H."/>
            <person name="Bjazevic J."/>
            <person name="Burton J.P."/>
        </authorList>
    </citation>
    <scope>NUCLEOTIDE SEQUENCE</scope>
    <source>
        <strain evidence="5">HOxNP-1</strain>
    </source>
</reference>
<keyword evidence="1" id="KW-0479">Metal-binding</keyword>
<dbReference type="Gene3D" id="3.40.225.10">
    <property type="entry name" value="Class II aldolase/adducin N-terminal domain"/>
    <property type="match status" value="1"/>
</dbReference>
<dbReference type="EMBL" id="CP098251">
    <property type="protein sequence ID" value="WAV91583.1"/>
    <property type="molecule type" value="Genomic_DNA"/>
</dbReference>
<organism evidence="4">
    <name type="scientific">Oxalobacter aliiformigenes</name>
    <dbReference type="NCBI Taxonomy" id="2946593"/>
    <lineage>
        <taxon>Bacteria</taxon>
        <taxon>Pseudomonadati</taxon>
        <taxon>Pseudomonadota</taxon>
        <taxon>Betaproteobacteria</taxon>
        <taxon>Burkholderiales</taxon>
        <taxon>Oxalobacteraceae</taxon>
        <taxon>Oxalobacter</taxon>
    </lineage>
</organism>
<evidence type="ECO:0000313" key="6">
    <source>
        <dbReference type="Proteomes" id="UP001164794"/>
    </source>
</evidence>
<dbReference type="SMART" id="SM01007">
    <property type="entry name" value="Aldolase_II"/>
    <property type="match status" value="1"/>
</dbReference>
<dbReference type="InterPro" id="IPR001303">
    <property type="entry name" value="Aldolase_II/adducin_N"/>
</dbReference>
<dbReference type="Proteomes" id="UP001164819">
    <property type="component" value="Chromosome"/>
</dbReference>
<dbReference type="GO" id="GO:0019323">
    <property type="term" value="P:pentose catabolic process"/>
    <property type="evidence" value="ECO:0007669"/>
    <property type="project" value="TreeGrafter"/>
</dbReference>
<sequence length="227" mass="25272">MMSLPETVPATARIELANRIVEASRLLVSRGMNRGASGNISIRNKMTPSAMDGFLITPSGIDPAKMTSNTICQMNMAGEHEKNVKPSTEWRIHRDIYLARPEINAVIHTHSTFATTLACMQLDIPPFHYMIAVTGGNTIPCAPYALFGSQQLSDTVLDTLGNGYACLMAHHGMVTIGNHLDHAMSIAIEVESLCEQYWRILQTGHLKLLSEEQMNEVHEKFRDYFKK</sequence>
<evidence type="ECO:0000256" key="1">
    <source>
        <dbReference type="ARBA" id="ARBA00022723"/>
    </source>
</evidence>
<accession>A0A9E9LA65</accession>
<dbReference type="Proteomes" id="UP001164794">
    <property type="component" value="Chromosome"/>
</dbReference>